<dbReference type="Proteomes" id="UP001150238">
    <property type="component" value="Unassembled WGS sequence"/>
</dbReference>
<comment type="caution">
    <text evidence="3">The sequence shown here is derived from an EMBL/GenBank/DDBJ whole genome shotgun (WGS) entry which is preliminary data.</text>
</comment>
<evidence type="ECO:0000259" key="2">
    <source>
        <dbReference type="Pfam" id="PF12937"/>
    </source>
</evidence>
<protein>
    <recommendedName>
        <fullName evidence="2">F-box domain-containing protein</fullName>
    </recommendedName>
</protein>
<feature type="compositionally biased region" description="Basic and acidic residues" evidence="1">
    <location>
        <begin position="27"/>
        <end position="42"/>
    </location>
</feature>
<dbReference type="Pfam" id="PF12937">
    <property type="entry name" value="F-box-like"/>
    <property type="match status" value="1"/>
</dbReference>
<organism evidence="3 4">
    <name type="scientific">Lentinula lateritia</name>
    <dbReference type="NCBI Taxonomy" id="40482"/>
    <lineage>
        <taxon>Eukaryota</taxon>
        <taxon>Fungi</taxon>
        <taxon>Dikarya</taxon>
        <taxon>Basidiomycota</taxon>
        <taxon>Agaricomycotina</taxon>
        <taxon>Agaricomycetes</taxon>
        <taxon>Agaricomycetidae</taxon>
        <taxon>Agaricales</taxon>
        <taxon>Marasmiineae</taxon>
        <taxon>Omphalotaceae</taxon>
        <taxon>Lentinula</taxon>
    </lineage>
</organism>
<proteinExistence type="predicted"/>
<reference evidence="3" key="2">
    <citation type="journal article" date="2023" name="Proc. Natl. Acad. Sci. U.S.A.">
        <title>A global phylogenomic analysis of the shiitake genus Lentinula.</title>
        <authorList>
            <person name="Sierra-Patev S."/>
            <person name="Min B."/>
            <person name="Naranjo-Ortiz M."/>
            <person name="Looney B."/>
            <person name="Konkel Z."/>
            <person name="Slot J.C."/>
            <person name="Sakamoto Y."/>
            <person name="Steenwyk J.L."/>
            <person name="Rokas A."/>
            <person name="Carro J."/>
            <person name="Camarero S."/>
            <person name="Ferreira P."/>
            <person name="Molpeceres G."/>
            <person name="Ruiz-Duenas F.J."/>
            <person name="Serrano A."/>
            <person name="Henrissat B."/>
            <person name="Drula E."/>
            <person name="Hughes K.W."/>
            <person name="Mata J.L."/>
            <person name="Ishikawa N.K."/>
            <person name="Vargas-Isla R."/>
            <person name="Ushijima S."/>
            <person name="Smith C.A."/>
            <person name="Donoghue J."/>
            <person name="Ahrendt S."/>
            <person name="Andreopoulos W."/>
            <person name="He G."/>
            <person name="LaButti K."/>
            <person name="Lipzen A."/>
            <person name="Ng V."/>
            <person name="Riley R."/>
            <person name="Sandor L."/>
            <person name="Barry K."/>
            <person name="Martinez A.T."/>
            <person name="Xiao Y."/>
            <person name="Gibbons J.G."/>
            <person name="Terashima K."/>
            <person name="Grigoriev I.V."/>
            <person name="Hibbett D."/>
        </authorList>
    </citation>
    <scope>NUCLEOTIDE SEQUENCE</scope>
    <source>
        <strain evidence="3">Sp2 HRB7682 ss15</strain>
    </source>
</reference>
<dbReference type="CDD" id="cd09917">
    <property type="entry name" value="F-box_SF"/>
    <property type="match status" value="1"/>
</dbReference>
<evidence type="ECO:0000256" key="1">
    <source>
        <dbReference type="SAM" id="MobiDB-lite"/>
    </source>
</evidence>
<evidence type="ECO:0000313" key="3">
    <source>
        <dbReference type="EMBL" id="KAJ4484391.1"/>
    </source>
</evidence>
<gene>
    <name evidence="3" type="ORF">C8J55DRAFT_559551</name>
</gene>
<dbReference type="InterPro" id="IPR036047">
    <property type="entry name" value="F-box-like_dom_sf"/>
</dbReference>
<dbReference type="InterPro" id="IPR001810">
    <property type="entry name" value="F-box_dom"/>
</dbReference>
<dbReference type="Gene3D" id="1.20.1280.50">
    <property type="match status" value="1"/>
</dbReference>
<accession>A0A9W9AK25</accession>
<feature type="compositionally biased region" description="Basic residues" evidence="1">
    <location>
        <begin position="43"/>
        <end position="57"/>
    </location>
</feature>
<dbReference type="AlphaFoldDB" id="A0A9W9AK25"/>
<sequence length="583" mass="64942">MVLNLIGTPGDASKTSTISGKRKRHDKQSEVQESGDRPEKRAKTIKRTPKKKAVRRRKVPKRFKGVRGVFALLQRLWKYLPVEIFLYEIFCYLDSRDLLHLGRTCKHLRKLLMTKSSNNIWRIARENVEGGLPPLPMDLNEPQYAHLVFDVYCHVCTVLKEIALVEVETHWSALQLTQAIVALDDSGAMLHKNEHARGAACNNIPTLAMAFELMARLARLMFRFIYGTATRMASISWKALYLLTFVWLTTLPLLNTISTVLGPLCVVPGIASTNLCSHFISHQNYTTRPLWADFPRLMNAQSLTFEQLLDSSVGGSGLSLDLKKAEMAISDLVVLVKFSKLSSKDVLGDALSTFAHDARRTGRGLQTLGSKVGGAVDMILAVDEYAMAKLSSIPPSSPFISHSLVPFNSASSLEKIFLASFAESMSTLSTIIQCLILLAEVELSNLEKLEDHLSIIYEIVCQEDSSISSAKAELLGEIWTRLGGNRRELKGHDAHLELLRGIGGYRKQALAHVASALQILRALSDDMEDMRERMMMPDLVGSQNPLEVQINSIQHGLQRLRDSKVLAKEKEEGAMRRVAIVEG</sequence>
<evidence type="ECO:0000313" key="4">
    <source>
        <dbReference type="Proteomes" id="UP001150238"/>
    </source>
</evidence>
<name>A0A9W9AK25_9AGAR</name>
<dbReference type="EMBL" id="JANVFS010000012">
    <property type="protein sequence ID" value="KAJ4484391.1"/>
    <property type="molecule type" value="Genomic_DNA"/>
</dbReference>
<feature type="region of interest" description="Disordered" evidence="1">
    <location>
        <begin position="1"/>
        <end position="57"/>
    </location>
</feature>
<reference evidence="3" key="1">
    <citation type="submission" date="2022-08" db="EMBL/GenBank/DDBJ databases">
        <authorList>
            <consortium name="DOE Joint Genome Institute"/>
            <person name="Min B."/>
            <person name="Riley R."/>
            <person name="Sierra-Patev S."/>
            <person name="Naranjo-Ortiz M."/>
            <person name="Looney B."/>
            <person name="Konkel Z."/>
            <person name="Slot J.C."/>
            <person name="Sakamoto Y."/>
            <person name="Steenwyk J.L."/>
            <person name="Rokas A."/>
            <person name="Carro J."/>
            <person name="Camarero S."/>
            <person name="Ferreira P."/>
            <person name="Molpeceres G."/>
            <person name="Ruiz-Duenas F.J."/>
            <person name="Serrano A."/>
            <person name="Henrissat B."/>
            <person name="Drula E."/>
            <person name="Hughes K.W."/>
            <person name="Mata J.L."/>
            <person name="Ishikawa N.K."/>
            <person name="Vargas-Isla R."/>
            <person name="Ushijima S."/>
            <person name="Smith C.A."/>
            <person name="Ahrendt S."/>
            <person name="Andreopoulos W."/>
            <person name="He G."/>
            <person name="Labutti K."/>
            <person name="Lipzen A."/>
            <person name="Ng V."/>
            <person name="Sandor L."/>
            <person name="Barry K."/>
            <person name="Martinez A.T."/>
            <person name="Xiao Y."/>
            <person name="Gibbons J.G."/>
            <person name="Terashima K."/>
            <person name="Hibbett D.S."/>
            <person name="Grigoriev I.V."/>
        </authorList>
    </citation>
    <scope>NUCLEOTIDE SEQUENCE</scope>
    <source>
        <strain evidence="3">Sp2 HRB7682 ss15</strain>
    </source>
</reference>
<feature type="domain" description="F-box" evidence="2">
    <location>
        <begin position="77"/>
        <end position="112"/>
    </location>
</feature>
<dbReference type="SUPFAM" id="SSF81383">
    <property type="entry name" value="F-box domain"/>
    <property type="match status" value="1"/>
</dbReference>